<evidence type="ECO:0000256" key="1">
    <source>
        <dbReference type="SAM" id="SignalP"/>
    </source>
</evidence>
<dbReference type="HOGENOM" id="CLU_095975_1_0_6"/>
<feature type="domain" description="START" evidence="2">
    <location>
        <begin position="44"/>
        <end position="212"/>
    </location>
</feature>
<comment type="caution">
    <text evidence="3">The sequence shown here is derived from an EMBL/GenBank/DDBJ whole genome shotgun (WGS) entry which is preliminary data.</text>
</comment>
<evidence type="ECO:0000313" key="3">
    <source>
        <dbReference type="EMBL" id="ENW20470.1"/>
    </source>
</evidence>
<dbReference type="GO" id="GO:0008289">
    <property type="term" value="F:lipid binding"/>
    <property type="evidence" value="ECO:0007669"/>
    <property type="project" value="InterPro"/>
</dbReference>
<sequence length="222" mass="25440">MKRIEHDMKKKYIVLAALLSTASLVTSAATAPKLSLHRNDIKVWTYQTENNPVIQYKAETTFDVPLERAVAVVLDVERTPQWVPYVGKAQLLSRDDQKGEFILYMVLDFPFPLKDRDVVIKGKMNKNADGSISIKNQAIKHDYPVQPDIIRLSRYEGDWIFQKVADNKVKVSTRGYADPAGAIPLSFVNMFVQQQPYQMLMKMKKEVQNPLYKQPTLPDLLK</sequence>
<proteinExistence type="predicted"/>
<evidence type="ECO:0000313" key="4">
    <source>
        <dbReference type="Proteomes" id="UP000017667"/>
    </source>
</evidence>
<dbReference type="Gene3D" id="3.30.530.20">
    <property type="match status" value="1"/>
</dbReference>
<dbReference type="Pfam" id="PF01852">
    <property type="entry name" value="START"/>
    <property type="match status" value="1"/>
</dbReference>
<dbReference type="EMBL" id="APQQ01000012">
    <property type="protein sequence ID" value="ENW20470.1"/>
    <property type="molecule type" value="Genomic_DNA"/>
</dbReference>
<dbReference type="CDD" id="cd08876">
    <property type="entry name" value="START_1"/>
    <property type="match status" value="1"/>
</dbReference>
<dbReference type="PROSITE" id="PS50848">
    <property type="entry name" value="START"/>
    <property type="match status" value="1"/>
</dbReference>
<dbReference type="PANTHER" id="PTHR19308">
    <property type="entry name" value="PHOSPHATIDYLCHOLINE TRANSFER PROTEIN"/>
    <property type="match status" value="1"/>
</dbReference>
<name>N9GLU5_ACIHA</name>
<dbReference type="PANTHER" id="PTHR19308:SF14">
    <property type="entry name" value="START DOMAIN-CONTAINING PROTEIN"/>
    <property type="match status" value="1"/>
</dbReference>
<dbReference type="Proteomes" id="UP000017667">
    <property type="component" value="Unassembled WGS sequence"/>
</dbReference>
<gene>
    <name evidence="3" type="ORF">F927_00954</name>
</gene>
<dbReference type="PIRSF" id="PIRSF039033">
    <property type="entry name" value="START_dom"/>
    <property type="match status" value="1"/>
</dbReference>
<dbReference type="SUPFAM" id="SSF55961">
    <property type="entry name" value="Bet v1-like"/>
    <property type="match status" value="1"/>
</dbReference>
<feature type="chain" id="PRO_5004144086" description="START domain-containing protein" evidence="1">
    <location>
        <begin position="29"/>
        <end position="222"/>
    </location>
</feature>
<accession>N9GLU5</accession>
<dbReference type="GO" id="GO:0005737">
    <property type="term" value="C:cytoplasm"/>
    <property type="evidence" value="ECO:0007669"/>
    <property type="project" value="UniProtKB-ARBA"/>
</dbReference>
<dbReference type="PATRIC" id="fig|1217659.3.peg.934"/>
<protein>
    <recommendedName>
        <fullName evidence="2">START domain-containing protein</fullName>
    </recommendedName>
</protein>
<dbReference type="AlphaFoldDB" id="N9GLU5"/>
<evidence type="ECO:0000259" key="2">
    <source>
        <dbReference type="PROSITE" id="PS50848"/>
    </source>
</evidence>
<keyword evidence="1" id="KW-0732">Signal</keyword>
<dbReference type="InterPro" id="IPR023393">
    <property type="entry name" value="START-like_dom_sf"/>
</dbReference>
<organism evidence="3 4">
    <name type="scientific">Acinetobacter haemolyticus CIP 64.3 = MTCC 9819</name>
    <dbReference type="NCBI Taxonomy" id="1217659"/>
    <lineage>
        <taxon>Bacteria</taxon>
        <taxon>Pseudomonadati</taxon>
        <taxon>Pseudomonadota</taxon>
        <taxon>Gammaproteobacteria</taxon>
        <taxon>Moraxellales</taxon>
        <taxon>Moraxellaceae</taxon>
        <taxon>Acinetobacter</taxon>
    </lineage>
</organism>
<feature type="signal peptide" evidence="1">
    <location>
        <begin position="1"/>
        <end position="28"/>
    </location>
</feature>
<dbReference type="InterPro" id="IPR028347">
    <property type="entry name" value="START_dom_prot"/>
</dbReference>
<dbReference type="InterPro" id="IPR002913">
    <property type="entry name" value="START_lipid-bd_dom"/>
</dbReference>
<reference evidence="3 4" key="1">
    <citation type="submission" date="2013-02" db="EMBL/GenBank/DDBJ databases">
        <title>The Genome Sequence of Acinetobacter haemolyticus CIP 64.3.</title>
        <authorList>
            <consortium name="The Broad Institute Genome Sequencing Platform"/>
            <consortium name="The Broad Institute Genome Sequencing Center for Infectious Disease"/>
            <person name="Cerqueira G."/>
            <person name="Feldgarden M."/>
            <person name="Courvalin P."/>
            <person name="Perichon B."/>
            <person name="Grillot-Courvalin C."/>
            <person name="Clermont D."/>
            <person name="Rocha E."/>
            <person name="Yoon E.-J."/>
            <person name="Nemec A."/>
            <person name="Walker B."/>
            <person name="Young S.K."/>
            <person name="Zeng Q."/>
            <person name="Gargeya S."/>
            <person name="Fitzgerald M."/>
            <person name="Haas B."/>
            <person name="Abouelleil A."/>
            <person name="Alvarado L."/>
            <person name="Arachchi H.M."/>
            <person name="Berlin A.M."/>
            <person name="Chapman S.B."/>
            <person name="Dewar J."/>
            <person name="Goldberg J."/>
            <person name="Griggs A."/>
            <person name="Gujja S."/>
            <person name="Hansen M."/>
            <person name="Howarth C."/>
            <person name="Imamovic A."/>
            <person name="Larimer J."/>
            <person name="McCowan C."/>
            <person name="Murphy C."/>
            <person name="Neiman D."/>
            <person name="Pearson M."/>
            <person name="Priest M."/>
            <person name="Roberts A."/>
            <person name="Saif S."/>
            <person name="Shea T."/>
            <person name="Sisk P."/>
            <person name="Sykes S."/>
            <person name="Wortman J."/>
            <person name="Nusbaum C."/>
            <person name="Birren B."/>
        </authorList>
    </citation>
    <scope>NUCLEOTIDE SEQUENCE [LARGE SCALE GENOMIC DNA]</scope>
    <source>
        <strain evidence="3 4">CIP 64.3</strain>
    </source>
</reference>
<keyword evidence="4" id="KW-1185">Reference proteome</keyword>
<dbReference type="InterPro" id="IPR051213">
    <property type="entry name" value="START_lipid_transfer"/>
</dbReference>